<dbReference type="GO" id="GO:0046961">
    <property type="term" value="F:proton-transporting ATPase activity, rotational mechanism"/>
    <property type="evidence" value="ECO:0007669"/>
    <property type="project" value="TreeGrafter"/>
</dbReference>
<dbReference type="GO" id="GO:0012505">
    <property type="term" value="C:endomembrane system"/>
    <property type="evidence" value="ECO:0007669"/>
    <property type="project" value="UniProtKB-SubCell"/>
</dbReference>
<evidence type="ECO:0000256" key="13">
    <source>
        <dbReference type="HAMAP-Rule" id="MF_01398"/>
    </source>
</evidence>
<dbReference type="PANTHER" id="PTHR33445:SF1">
    <property type="entry name" value="ATP SYNTHASE SUBUNIT B"/>
    <property type="match status" value="1"/>
</dbReference>
<comment type="similarity">
    <text evidence="1 13 14">Belongs to the ATPase B chain family.</text>
</comment>
<comment type="function">
    <text evidence="11 13">F(1)F(0) ATP synthase produces ATP from ADP in the presence of a proton or sodium gradient. F-type ATPases consist of two structural domains, F(1) containing the extramembraneous catalytic core and F(0) containing the membrane proton channel, linked together by a central stalk and a peripheral stalk. During catalysis, ATP synthesis in the catalytic domain of F(1) is coupled via a rotary mechanism of the central stalk subunits to proton translocation.</text>
</comment>
<dbReference type="SUPFAM" id="SSF81573">
    <property type="entry name" value="F1F0 ATP synthase subunit B, membrane domain"/>
    <property type="match status" value="1"/>
</dbReference>
<dbReference type="Proteomes" id="UP000309676">
    <property type="component" value="Unassembled WGS sequence"/>
</dbReference>
<dbReference type="InterPro" id="IPR002146">
    <property type="entry name" value="ATP_synth_b/b'su_bac/chlpt"/>
</dbReference>
<dbReference type="GO" id="GO:0045259">
    <property type="term" value="C:proton-transporting ATP synthase complex"/>
    <property type="evidence" value="ECO:0007669"/>
    <property type="project" value="UniProtKB-KW"/>
</dbReference>
<dbReference type="GO" id="GO:0046933">
    <property type="term" value="F:proton-transporting ATP synthase activity, rotational mechanism"/>
    <property type="evidence" value="ECO:0007669"/>
    <property type="project" value="UniProtKB-UniRule"/>
</dbReference>
<dbReference type="InterPro" id="IPR050059">
    <property type="entry name" value="ATP_synthase_B_chain"/>
</dbReference>
<comment type="function">
    <text evidence="13">Component of the F(0) channel, it forms part of the peripheral stalk, linking F(1) to F(0).</text>
</comment>
<dbReference type="InterPro" id="IPR005864">
    <property type="entry name" value="ATP_synth_F0_bsu_bac"/>
</dbReference>
<evidence type="ECO:0000256" key="5">
    <source>
        <dbReference type="ARBA" id="ARBA00022692"/>
    </source>
</evidence>
<evidence type="ECO:0000256" key="7">
    <source>
        <dbReference type="ARBA" id="ARBA00022989"/>
    </source>
</evidence>
<feature type="coiled-coil region" evidence="15">
    <location>
        <begin position="45"/>
        <end position="116"/>
    </location>
</feature>
<gene>
    <name evidence="13 16" type="primary">atpF</name>
    <name evidence="16" type="ORF">FE782_19330</name>
</gene>
<dbReference type="PANTHER" id="PTHR33445">
    <property type="entry name" value="ATP SYNTHASE SUBUNIT B', CHLOROPLASTIC"/>
    <property type="match status" value="1"/>
</dbReference>
<evidence type="ECO:0000256" key="9">
    <source>
        <dbReference type="ARBA" id="ARBA00023136"/>
    </source>
</evidence>
<keyword evidence="17" id="KW-1185">Reference proteome</keyword>
<dbReference type="Pfam" id="PF00430">
    <property type="entry name" value="ATP-synt_B"/>
    <property type="match status" value="1"/>
</dbReference>
<evidence type="ECO:0000313" key="17">
    <source>
        <dbReference type="Proteomes" id="UP000309676"/>
    </source>
</evidence>
<keyword evidence="2 13" id="KW-0813">Transport</keyword>
<evidence type="ECO:0000256" key="4">
    <source>
        <dbReference type="ARBA" id="ARBA00022547"/>
    </source>
</evidence>
<dbReference type="EMBL" id="VCIW01000014">
    <property type="protein sequence ID" value="TLS50519.1"/>
    <property type="molecule type" value="Genomic_DNA"/>
</dbReference>
<comment type="subcellular location">
    <subcellularLocation>
        <location evidence="13">Cell membrane</location>
        <topology evidence="13">Single-pass membrane protein</topology>
    </subcellularLocation>
    <subcellularLocation>
        <location evidence="12">Endomembrane system</location>
        <topology evidence="12">Single-pass membrane protein</topology>
    </subcellularLocation>
</comment>
<keyword evidence="9 13" id="KW-0472">Membrane</keyword>
<dbReference type="AlphaFoldDB" id="A0A5R9G644"/>
<name>A0A5R9G644_9BACL</name>
<protein>
    <recommendedName>
        <fullName evidence="13">ATP synthase subunit b</fullName>
    </recommendedName>
    <alternativeName>
        <fullName evidence="13">ATP synthase F(0) sector subunit b</fullName>
    </alternativeName>
    <alternativeName>
        <fullName evidence="13">ATPase subunit I</fullName>
    </alternativeName>
    <alternativeName>
        <fullName evidence="13">F-type ATPase subunit b</fullName>
        <shortName evidence="13">F-ATPase subunit b</shortName>
    </alternativeName>
</protein>
<evidence type="ECO:0000256" key="2">
    <source>
        <dbReference type="ARBA" id="ARBA00022448"/>
    </source>
</evidence>
<comment type="subunit">
    <text evidence="13">F-type ATPases have 2 components, F(1) - the catalytic core - and F(0) - the membrane proton channel. F(1) has five subunits: alpha(3), beta(3), gamma(1), delta(1), epsilon(1). F(0) has three main subunits: a(1), b(2) and c(10-14). The alpha and beta chains form an alternating ring which encloses part of the gamma chain. F(1) is attached to F(0) by a central stalk formed by the gamma and epsilon chains, while a peripheral stalk is formed by the delta and b chains.</text>
</comment>
<evidence type="ECO:0000256" key="8">
    <source>
        <dbReference type="ARBA" id="ARBA00023065"/>
    </source>
</evidence>
<comment type="caution">
    <text evidence="16">The sequence shown here is derived from an EMBL/GenBank/DDBJ whole genome shotgun (WGS) entry which is preliminary data.</text>
</comment>
<keyword evidence="10 13" id="KW-0066">ATP synthesis</keyword>
<evidence type="ECO:0000256" key="3">
    <source>
        <dbReference type="ARBA" id="ARBA00022475"/>
    </source>
</evidence>
<evidence type="ECO:0000313" key="16">
    <source>
        <dbReference type="EMBL" id="TLS50519.1"/>
    </source>
</evidence>
<sequence length="160" mass="18096">MEFVWTSTVITIVAFVLLYLLLNKYAFGPLFNIMEQRKQLVVGELQQAEANRKESAALLEEQRKAIEQARKEAQDIVEQTRKVSTKTAEEIVETAKNEAVRLKQAAQEDIVSEKNQAIAELRKQVGEMSVKIASKIIEKEVDASSQEALVDKYLKEVGSR</sequence>
<dbReference type="Gene3D" id="1.20.5.620">
    <property type="entry name" value="F1F0 ATP synthase subunit B, membrane domain"/>
    <property type="match status" value="1"/>
</dbReference>
<keyword evidence="8 13" id="KW-0406">Ion transport</keyword>
<evidence type="ECO:0000256" key="15">
    <source>
        <dbReference type="SAM" id="Coils"/>
    </source>
</evidence>
<keyword evidence="3 13" id="KW-1003">Cell membrane</keyword>
<dbReference type="NCBIfam" id="TIGR01144">
    <property type="entry name" value="ATP_synt_b"/>
    <property type="match status" value="1"/>
</dbReference>
<keyword evidence="4 13" id="KW-0138">CF(0)</keyword>
<dbReference type="InterPro" id="IPR028987">
    <property type="entry name" value="ATP_synth_B-like_membr_sf"/>
</dbReference>
<evidence type="ECO:0000256" key="14">
    <source>
        <dbReference type="RuleBase" id="RU003848"/>
    </source>
</evidence>
<keyword evidence="7 13" id="KW-1133">Transmembrane helix</keyword>
<organism evidence="16 17">
    <name type="scientific">Paenibacillus antri</name>
    <dbReference type="NCBI Taxonomy" id="2582848"/>
    <lineage>
        <taxon>Bacteria</taxon>
        <taxon>Bacillati</taxon>
        <taxon>Bacillota</taxon>
        <taxon>Bacilli</taxon>
        <taxon>Bacillales</taxon>
        <taxon>Paenibacillaceae</taxon>
        <taxon>Paenibacillus</taxon>
    </lineage>
</organism>
<dbReference type="HAMAP" id="MF_01398">
    <property type="entry name" value="ATP_synth_b_bprime"/>
    <property type="match status" value="1"/>
</dbReference>
<accession>A0A5R9G644</accession>
<keyword evidence="5 13" id="KW-0812">Transmembrane</keyword>
<evidence type="ECO:0000256" key="1">
    <source>
        <dbReference type="ARBA" id="ARBA00005513"/>
    </source>
</evidence>
<feature type="transmembrane region" description="Helical" evidence="13">
    <location>
        <begin position="6"/>
        <end position="27"/>
    </location>
</feature>
<evidence type="ECO:0000256" key="11">
    <source>
        <dbReference type="ARBA" id="ARBA00025198"/>
    </source>
</evidence>
<proteinExistence type="inferred from homology"/>
<dbReference type="CDD" id="cd06503">
    <property type="entry name" value="ATP-synt_Fo_b"/>
    <property type="match status" value="1"/>
</dbReference>
<evidence type="ECO:0000256" key="12">
    <source>
        <dbReference type="ARBA" id="ARBA00037847"/>
    </source>
</evidence>
<keyword evidence="6 13" id="KW-0375">Hydrogen ion transport</keyword>
<dbReference type="OrthoDB" id="282095at2"/>
<dbReference type="GO" id="GO:0005886">
    <property type="term" value="C:plasma membrane"/>
    <property type="evidence" value="ECO:0007669"/>
    <property type="project" value="UniProtKB-SubCell"/>
</dbReference>
<reference evidence="16 17" key="1">
    <citation type="submission" date="2019-05" db="EMBL/GenBank/DDBJ databases">
        <authorList>
            <person name="Narsing Rao M.P."/>
            <person name="Li W.J."/>
        </authorList>
    </citation>
    <scope>NUCLEOTIDE SEQUENCE [LARGE SCALE GENOMIC DNA]</scope>
    <source>
        <strain evidence="16 17">SYSU_K30003</strain>
    </source>
</reference>
<keyword evidence="15" id="KW-0175">Coiled coil</keyword>
<evidence type="ECO:0000256" key="6">
    <source>
        <dbReference type="ARBA" id="ARBA00022781"/>
    </source>
</evidence>
<evidence type="ECO:0000256" key="10">
    <source>
        <dbReference type="ARBA" id="ARBA00023310"/>
    </source>
</evidence>